<evidence type="ECO:0000313" key="2">
    <source>
        <dbReference type="Proteomes" id="UP000762676"/>
    </source>
</evidence>
<reference evidence="1 2" key="1">
    <citation type="journal article" date="2021" name="Elife">
        <title>Chloroplast acquisition without the gene transfer in kleptoplastic sea slugs, Plakobranchus ocellatus.</title>
        <authorList>
            <person name="Maeda T."/>
            <person name="Takahashi S."/>
            <person name="Yoshida T."/>
            <person name="Shimamura S."/>
            <person name="Takaki Y."/>
            <person name="Nagai Y."/>
            <person name="Toyoda A."/>
            <person name="Suzuki Y."/>
            <person name="Arimoto A."/>
            <person name="Ishii H."/>
            <person name="Satoh N."/>
            <person name="Nishiyama T."/>
            <person name="Hasebe M."/>
            <person name="Maruyama T."/>
            <person name="Minagawa J."/>
            <person name="Obokata J."/>
            <person name="Shigenobu S."/>
        </authorList>
    </citation>
    <scope>NUCLEOTIDE SEQUENCE [LARGE SCALE GENOMIC DNA]</scope>
</reference>
<dbReference type="Proteomes" id="UP000762676">
    <property type="component" value="Unassembled WGS sequence"/>
</dbReference>
<evidence type="ECO:0000313" key="1">
    <source>
        <dbReference type="EMBL" id="GFS14043.1"/>
    </source>
</evidence>
<keyword evidence="2" id="KW-1185">Reference proteome</keyword>
<protein>
    <submittedName>
        <fullName evidence="1">Uncharacterized protein</fullName>
    </submittedName>
</protein>
<comment type="caution">
    <text evidence="1">The sequence shown here is derived from an EMBL/GenBank/DDBJ whole genome shotgun (WGS) entry which is preliminary data.</text>
</comment>
<proteinExistence type="predicted"/>
<organism evidence="1 2">
    <name type="scientific">Elysia marginata</name>
    <dbReference type="NCBI Taxonomy" id="1093978"/>
    <lineage>
        <taxon>Eukaryota</taxon>
        <taxon>Metazoa</taxon>
        <taxon>Spiralia</taxon>
        <taxon>Lophotrochozoa</taxon>
        <taxon>Mollusca</taxon>
        <taxon>Gastropoda</taxon>
        <taxon>Heterobranchia</taxon>
        <taxon>Euthyneura</taxon>
        <taxon>Panpulmonata</taxon>
        <taxon>Sacoglossa</taxon>
        <taxon>Placobranchoidea</taxon>
        <taxon>Plakobranchidae</taxon>
        <taxon>Elysia</taxon>
    </lineage>
</organism>
<dbReference type="AlphaFoldDB" id="A0AAV4IU63"/>
<name>A0AAV4IU63_9GAST</name>
<gene>
    <name evidence="1" type="ORF">ElyMa_003153100</name>
</gene>
<sequence length="124" mass="14568">MSQRVTERITFGCDLIRLDNDHREFRQKKANHHIILKSDYTFFSRFSYRAPCTPEPEDTRVLPHANGSTNKDYRRIILHAVDTEVLVMAVSTVVYLEDTYIRVATSQTNLFIKRHDVHFPCIMP</sequence>
<dbReference type="EMBL" id="BMAT01006498">
    <property type="protein sequence ID" value="GFS14043.1"/>
    <property type="molecule type" value="Genomic_DNA"/>
</dbReference>
<accession>A0AAV4IU63</accession>